<feature type="binding site" evidence="7">
    <location>
        <position position="107"/>
    </location>
    <ligand>
        <name>Zn(2+)</name>
        <dbReference type="ChEBI" id="CHEBI:29105"/>
    </ligand>
</feature>
<dbReference type="STRING" id="910964.GEAM_0330"/>
<dbReference type="GO" id="GO:0005829">
    <property type="term" value="C:cytosol"/>
    <property type="evidence" value="ECO:0007669"/>
    <property type="project" value="TreeGrafter"/>
</dbReference>
<proteinExistence type="inferred from homology"/>
<comment type="function">
    <text evidence="7">Catalyzes the tRNA-independent activation of glutamate in presence of ATP and the subsequent transfer of glutamate onto a tRNA(Asp). Glutamate is transferred on the 2-amino-5-(4,5-dihydroxy-2-cyclopenten-1-yl) moiety of the queuosine in the wobble position of the QUC anticodon.</text>
</comment>
<evidence type="ECO:0000256" key="4">
    <source>
        <dbReference type="ARBA" id="ARBA00022833"/>
    </source>
</evidence>
<keyword evidence="1 7" id="KW-0436">Ligase</keyword>
<evidence type="ECO:0000256" key="6">
    <source>
        <dbReference type="ARBA" id="ARBA00023146"/>
    </source>
</evidence>
<protein>
    <recommendedName>
        <fullName evidence="7">Glutamyl-Q tRNA(Asp) synthetase</fullName>
        <shortName evidence="7">Glu-Q-RSs</shortName>
        <ecNumber evidence="7">6.1.1.-</ecNumber>
    </recommendedName>
</protein>
<feature type="short sequence motif" description="'KMSKS' region" evidence="7">
    <location>
        <begin position="232"/>
        <end position="236"/>
    </location>
</feature>
<feature type="binding site" evidence="7">
    <location>
        <position position="235"/>
    </location>
    <ligand>
        <name>ATP</name>
        <dbReference type="ChEBI" id="CHEBI:30616"/>
    </ligand>
</feature>
<accession>A0A085GNS0</accession>
<evidence type="ECO:0000256" key="5">
    <source>
        <dbReference type="ARBA" id="ARBA00022840"/>
    </source>
</evidence>
<comment type="cofactor">
    <cofactor evidence="7">
        <name>Zn(2+)</name>
        <dbReference type="ChEBI" id="CHEBI:29105"/>
    </cofactor>
    <text evidence="7">Binds 1 zinc ion per subunit.</text>
</comment>
<feature type="binding site" evidence="7">
    <location>
        <position position="176"/>
    </location>
    <ligand>
        <name>L-glutamate</name>
        <dbReference type="ChEBI" id="CHEBI:29985"/>
    </ligand>
</feature>
<evidence type="ECO:0000256" key="2">
    <source>
        <dbReference type="ARBA" id="ARBA00022723"/>
    </source>
</evidence>
<keyword evidence="8" id="KW-0648">Protein biosynthesis</keyword>
<dbReference type="OrthoDB" id="9807503at2"/>
<dbReference type="NCBIfam" id="NF004312">
    <property type="entry name" value="PRK05710.1-1"/>
    <property type="match status" value="1"/>
</dbReference>
<keyword evidence="6 7" id="KW-0030">Aminoacyl-tRNA synthetase</keyword>
<dbReference type="Pfam" id="PF00749">
    <property type="entry name" value="tRNA-synt_1c"/>
    <property type="match status" value="1"/>
</dbReference>
<feature type="binding site" evidence="7">
    <location>
        <position position="49"/>
    </location>
    <ligand>
        <name>L-glutamate</name>
        <dbReference type="ChEBI" id="CHEBI:29985"/>
    </ligand>
</feature>
<dbReference type="InterPro" id="IPR049940">
    <property type="entry name" value="GluQ/Sye"/>
</dbReference>
<feature type="short sequence motif" description="'HIGH' region" evidence="7">
    <location>
        <begin position="16"/>
        <end position="26"/>
    </location>
</feature>
<dbReference type="GO" id="GO:0006400">
    <property type="term" value="P:tRNA modification"/>
    <property type="evidence" value="ECO:0007669"/>
    <property type="project" value="InterPro"/>
</dbReference>
<dbReference type="EMBL" id="JMPJ01000018">
    <property type="protein sequence ID" value="KFC85365.1"/>
    <property type="molecule type" value="Genomic_DNA"/>
</dbReference>
<dbReference type="AlphaFoldDB" id="A0A085GNS0"/>
<keyword evidence="4 7" id="KW-0862">Zinc</keyword>
<evidence type="ECO:0000256" key="3">
    <source>
        <dbReference type="ARBA" id="ARBA00022741"/>
    </source>
</evidence>
<reference evidence="10 11" key="1">
    <citation type="submission" date="2014-05" db="EMBL/GenBank/DDBJ databases">
        <title>ATOL: Assembling a taxonomically balanced genome-scale reconstruction of the evolutionary history of the Enterobacteriaceae.</title>
        <authorList>
            <person name="Plunkett G.III."/>
            <person name="Neeno-Eckwall E.C."/>
            <person name="Glasner J.D."/>
            <person name="Perna N.T."/>
        </authorList>
    </citation>
    <scope>NUCLEOTIDE SEQUENCE [LARGE SCALE GENOMIC DNA]</scope>
    <source>
        <strain evidence="10 11">ATCC 33852</strain>
    </source>
</reference>
<dbReference type="HAMAP" id="MF_01428">
    <property type="entry name" value="Glu_Q_tRNA_synth"/>
    <property type="match status" value="1"/>
</dbReference>
<comment type="similarity">
    <text evidence="7">Belongs to the class-I aminoacyl-tRNA synthetase family. GluQ subfamily.</text>
</comment>
<evidence type="ECO:0000256" key="1">
    <source>
        <dbReference type="ARBA" id="ARBA00022598"/>
    </source>
</evidence>
<feature type="binding site" evidence="7">
    <location>
        <begin position="13"/>
        <end position="17"/>
    </location>
    <ligand>
        <name>L-glutamate</name>
        <dbReference type="ChEBI" id="CHEBI:29985"/>
    </ligand>
</feature>
<feature type="binding site" evidence="7">
    <location>
        <position position="105"/>
    </location>
    <ligand>
        <name>Zn(2+)</name>
        <dbReference type="ChEBI" id="CHEBI:29105"/>
    </ligand>
</feature>
<dbReference type="InterPro" id="IPR000924">
    <property type="entry name" value="Glu/Gln-tRNA-synth"/>
</dbReference>
<dbReference type="InterPro" id="IPR022380">
    <property type="entry name" value="Glu-Q_tRNA(Asp)_Synthase"/>
</dbReference>
<dbReference type="GO" id="GO:0006424">
    <property type="term" value="P:glutamyl-tRNA aminoacylation"/>
    <property type="evidence" value="ECO:0007669"/>
    <property type="project" value="InterPro"/>
</dbReference>
<evidence type="ECO:0000313" key="11">
    <source>
        <dbReference type="Proteomes" id="UP000028640"/>
    </source>
</evidence>
<dbReference type="NCBIfam" id="TIGR03838">
    <property type="entry name" value="queuosine_YadB"/>
    <property type="match status" value="1"/>
</dbReference>
<gene>
    <name evidence="7" type="primary">gluQ</name>
    <name evidence="10" type="ORF">GEAM_0330</name>
</gene>
<dbReference type="eggNOG" id="COG0008">
    <property type="taxonomic scope" value="Bacteria"/>
</dbReference>
<feature type="binding site" evidence="7">
    <location>
        <position position="194"/>
    </location>
    <ligand>
        <name>L-glutamate</name>
        <dbReference type="ChEBI" id="CHEBI:29985"/>
    </ligand>
</feature>
<dbReference type="InterPro" id="IPR020058">
    <property type="entry name" value="Glu/Gln-tRNA-synth_Ib_cat-dom"/>
</dbReference>
<evidence type="ECO:0000259" key="9">
    <source>
        <dbReference type="Pfam" id="PF00749"/>
    </source>
</evidence>
<keyword evidence="3 7" id="KW-0547">Nucleotide-binding</keyword>
<dbReference type="Proteomes" id="UP000028640">
    <property type="component" value="Unassembled WGS sequence"/>
</dbReference>
<evidence type="ECO:0000313" key="10">
    <source>
        <dbReference type="EMBL" id="KFC85365.1"/>
    </source>
</evidence>
<keyword evidence="11" id="KW-1185">Reference proteome</keyword>
<feature type="domain" description="Glutamyl/glutaminyl-tRNA synthetase class Ib catalytic" evidence="9">
    <location>
        <begin position="13"/>
        <end position="261"/>
    </location>
</feature>
<organism evidence="10 11">
    <name type="scientific">Ewingella americana (strain ATCC 33852 / DSM 4580 / CCUG 14506 / JCM 5911 / LMG 7869 / NCTC 12157 / CDC 1468-78)</name>
    <dbReference type="NCBI Taxonomy" id="910964"/>
    <lineage>
        <taxon>Bacteria</taxon>
        <taxon>Pseudomonadati</taxon>
        <taxon>Pseudomonadota</taxon>
        <taxon>Gammaproteobacteria</taxon>
        <taxon>Enterobacterales</taxon>
        <taxon>Yersiniaceae</taxon>
        <taxon>Ewingella</taxon>
    </lineage>
</organism>
<feature type="binding site" evidence="7">
    <location>
        <position position="119"/>
    </location>
    <ligand>
        <name>Zn(2+)</name>
        <dbReference type="ChEBI" id="CHEBI:29105"/>
    </ligand>
</feature>
<dbReference type="GeneID" id="78382991"/>
<evidence type="ECO:0000256" key="8">
    <source>
        <dbReference type="RuleBase" id="RU363037"/>
    </source>
</evidence>
<dbReference type="GO" id="GO:0008270">
    <property type="term" value="F:zinc ion binding"/>
    <property type="evidence" value="ECO:0007669"/>
    <property type="project" value="UniProtKB-UniRule"/>
</dbReference>
<comment type="caution">
    <text evidence="10">The sequence shown here is derived from an EMBL/GenBank/DDBJ whole genome shotgun (WGS) entry which is preliminary data.</text>
</comment>
<dbReference type="PANTHER" id="PTHR43311:SF1">
    <property type="entry name" value="GLUTAMYL-Q TRNA(ASP) SYNTHETASE"/>
    <property type="match status" value="1"/>
</dbReference>
<dbReference type="Gene3D" id="3.40.50.620">
    <property type="entry name" value="HUPs"/>
    <property type="match status" value="1"/>
</dbReference>
<keyword evidence="2 7" id="KW-0479">Metal-binding</keyword>
<dbReference type="EC" id="6.1.1.-" evidence="7"/>
<dbReference type="GO" id="GO:0005524">
    <property type="term" value="F:ATP binding"/>
    <property type="evidence" value="ECO:0007669"/>
    <property type="project" value="UniProtKB-KW"/>
</dbReference>
<dbReference type="SUPFAM" id="SSF52374">
    <property type="entry name" value="Nucleotidylyl transferase"/>
    <property type="match status" value="1"/>
</dbReference>
<dbReference type="GO" id="GO:0004818">
    <property type="term" value="F:glutamate-tRNA ligase activity"/>
    <property type="evidence" value="ECO:0007669"/>
    <property type="project" value="TreeGrafter"/>
</dbReference>
<dbReference type="PANTHER" id="PTHR43311">
    <property type="entry name" value="GLUTAMATE--TRNA LIGASE"/>
    <property type="match status" value="1"/>
</dbReference>
<keyword evidence="5 7" id="KW-0067">ATP-binding</keyword>
<dbReference type="NCBIfam" id="NF004314">
    <property type="entry name" value="PRK05710.1-3"/>
    <property type="match status" value="1"/>
</dbReference>
<feature type="binding site" evidence="7">
    <location>
        <position position="123"/>
    </location>
    <ligand>
        <name>Zn(2+)</name>
        <dbReference type="ChEBI" id="CHEBI:29105"/>
    </ligand>
</feature>
<sequence>MSDTHAASPYIGRFAPSPSGELHFGSLIAALGSYLHARAAQGQWLVRIDDLDPPREIAGSADSILATLERFGLHWDGEVVWQSKRHDAYRAALDTLRNNGLSYYCTCTRQRISQLGGTYDGHCQHLGLGPENAAIRLRQTRPVYAFDDDFQGQLHASQSLAEEDFIIRRRDGLFAYNLAVVVDDHYQGVNHVVRGADLIEPTVRQISLYQHLGYPQPGYLHLPLAVNESGDKLSKQNHAPGLPQGDPRPVLLKALQFLGQTLPENWQDLTLDLLLRWAIEHWSPAMMPRQHAKAPSDLTSAFSK</sequence>
<dbReference type="FunFam" id="3.40.50.620:FF:000093">
    <property type="entry name" value="Glutamyl-Q tRNA(Asp) synthetase"/>
    <property type="match status" value="1"/>
</dbReference>
<dbReference type="InterPro" id="IPR014729">
    <property type="entry name" value="Rossmann-like_a/b/a_fold"/>
</dbReference>
<dbReference type="PRINTS" id="PR00987">
    <property type="entry name" value="TRNASYNTHGLU"/>
</dbReference>
<dbReference type="RefSeq" id="WP_034787380.1">
    <property type="nucleotide sequence ID" value="NZ_JMPJ01000018.1"/>
</dbReference>
<evidence type="ECO:0000256" key="7">
    <source>
        <dbReference type="HAMAP-Rule" id="MF_01428"/>
    </source>
</evidence>
<name>A0A085GNS0_EWIA3</name>